<evidence type="ECO:0000313" key="6">
    <source>
        <dbReference type="EMBL" id="PXZ04758.1"/>
    </source>
</evidence>
<reference evidence="6 7" key="1">
    <citation type="submission" date="2018-05" db="EMBL/GenBank/DDBJ databases">
        <title>Reference genomes for bee gut microbiota database.</title>
        <authorList>
            <person name="Ellegaard K.M."/>
        </authorList>
    </citation>
    <scope>NUCLEOTIDE SEQUENCE [LARGE SCALE GENOMIC DNA]</scope>
    <source>
        <strain evidence="6 7">ESL0177</strain>
    </source>
</reference>
<comment type="subcellular location">
    <subcellularLocation>
        <location evidence="1">Target cell</location>
        <location evidence="1">Target cell cytoplasm</location>
    </subcellularLocation>
</comment>
<keyword evidence="2" id="KW-0800">Toxin</keyword>
<dbReference type="Proteomes" id="UP000247483">
    <property type="component" value="Unassembled WGS sequence"/>
</dbReference>
<keyword evidence="3" id="KW-1266">Target cell cytoplasm</keyword>
<evidence type="ECO:0000256" key="3">
    <source>
        <dbReference type="ARBA" id="ARBA00022913"/>
    </source>
</evidence>
<evidence type="ECO:0000256" key="2">
    <source>
        <dbReference type="ARBA" id="ARBA00022656"/>
    </source>
</evidence>
<dbReference type="EMBL" id="QGLP01000005">
    <property type="protein sequence ID" value="PXZ04758.1"/>
    <property type="molecule type" value="Genomic_DNA"/>
</dbReference>
<accession>A0A2V4EJM3</accession>
<name>A0A2V4EJM3_9GAMM</name>
<dbReference type="InterPro" id="IPR006914">
    <property type="entry name" value="VENN_dom"/>
</dbReference>
<evidence type="ECO:0000259" key="5">
    <source>
        <dbReference type="Pfam" id="PF04829"/>
    </source>
</evidence>
<keyword evidence="4" id="KW-0843">Virulence</keyword>
<gene>
    <name evidence="6" type="ORF">DKK79_10475</name>
</gene>
<dbReference type="GO" id="GO:0090729">
    <property type="term" value="F:toxin activity"/>
    <property type="evidence" value="ECO:0007669"/>
    <property type="project" value="UniProtKB-KW"/>
</dbReference>
<dbReference type="Pfam" id="PF04829">
    <property type="entry name" value="PT-VENN"/>
    <property type="match status" value="1"/>
</dbReference>
<dbReference type="RefSeq" id="WP_110424012.1">
    <property type="nucleotide sequence ID" value="NZ_QGLP01000005.1"/>
</dbReference>
<feature type="domain" description="VENN motif-containing" evidence="5">
    <location>
        <begin position="62"/>
        <end position="109"/>
    </location>
</feature>
<organism evidence="6 7">
    <name type="scientific">Gilliamella apicola</name>
    <dbReference type="NCBI Taxonomy" id="1196095"/>
    <lineage>
        <taxon>Bacteria</taxon>
        <taxon>Pseudomonadati</taxon>
        <taxon>Pseudomonadota</taxon>
        <taxon>Gammaproteobacteria</taxon>
        <taxon>Orbales</taxon>
        <taxon>Orbaceae</taxon>
        <taxon>Gilliamella</taxon>
    </lineage>
</organism>
<protein>
    <recommendedName>
        <fullName evidence="5">VENN motif-containing domain-containing protein</fullName>
    </recommendedName>
</protein>
<evidence type="ECO:0000313" key="7">
    <source>
        <dbReference type="Proteomes" id="UP000247483"/>
    </source>
</evidence>
<proteinExistence type="predicted"/>
<evidence type="ECO:0000256" key="1">
    <source>
        <dbReference type="ARBA" id="ARBA00004219"/>
    </source>
</evidence>
<comment type="caution">
    <text evidence="6">The sequence shown here is derived from an EMBL/GenBank/DDBJ whole genome shotgun (WGS) entry which is preliminary data.</text>
</comment>
<sequence length="273" mass="29182">MGEDGKWQTDDIAGNLIAHAILGAVVAELQGNSALSGGVGAVSGELASKAIINTLYGGKDASELTEDEKQTISALSQLASGLAVAAGGGNLGDASAANSSSKNAVENNRFNTNVEERIIDKLVKEGYDPHKLDAANCALIKCYAQYVIGSEKYEQNLALAKEGEQYTAEQSKLKETTVTVEYTIEPDYWAWASKTETRKEGGFDYYLASQIEDDKQASDEFRINYIADKLGVDPGTVRLTEDGFKLVGLASSAYYAGKLTKPGRLLSKDPYLA</sequence>
<evidence type="ECO:0000256" key="4">
    <source>
        <dbReference type="ARBA" id="ARBA00023026"/>
    </source>
</evidence>
<dbReference type="AlphaFoldDB" id="A0A2V4EJM3"/>